<dbReference type="Proteomes" id="UP000516072">
    <property type="component" value="Chromosome"/>
</dbReference>
<reference evidence="1 2" key="1">
    <citation type="submission" date="2020-03" db="EMBL/GenBank/DDBJ databases">
        <authorList>
            <person name="Picone N."/>
        </authorList>
    </citation>
    <scope>NUCLEOTIDE SEQUENCE [LARGE SCALE GENOMIC DNA]</scope>
    <source>
        <strain evidence="1">NSCAC1</strain>
    </source>
</reference>
<protein>
    <submittedName>
        <fullName evidence="1">Uncharacterized protein</fullName>
    </submittedName>
</protein>
<dbReference type="RefSeq" id="WP_197744058.1">
    <property type="nucleotide sequence ID" value="NZ_LR778175.1"/>
</dbReference>
<dbReference type="AlphaFoldDB" id="A0A7G1QB88"/>
<evidence type="ECO:0000313" key="1">
    <source>
        <dbReference type="EMBL" id="CAB1276835.1"/>
    </source>
</evidence>
<evidence type="ECO:0000313" key="2">
    <source>
        <dbReference type="Proteomes" id="UP000516072"/>
    </source>
</evidence>
<name>A0A7G1QB88_9GAMM</name>
<sequence length="333" mass="36027">MNKIQYLTTFVLLVIFTHFRITFSADNGIQSSLAPENGWYVADQPTSEFSGINIEVQNNTLFVSKFNLDGTWTSGSGGFQDSTAQVQMVKTNPDNTTTPEGIDTYSVNSNSSLSINNLGIHRLNFKDGTDSLNSLEGLWTVSITSPILPALNEGSIMMLTSTYTDPQTNTSMAIGSYSASSSVVGISTYPTFSNTLGNNVYIGVMGSGISEKFFIAILNGLNHMVGFVSNVGAPIEFTGLSNFMENASSFVASRMYYIGKNLSTELGDPQFAKIVLTNTPNSQFAALMTQLNTLADQINTNIQSNLFDAVMTQWNTLVSQLNALANQINTTSE</sequence>
<dbReference type="KEGG" id="ntg:NSCAC_1370"/>
<keyword evidence="2" id="KW-1185">Reference proteome</keyword>
<proteinExistence type="predicted"/>
<organism evidence="1 2">
    <name type="scientific">Candidatus Nitrosacidococcus tergens</name>
    <dbReference type="NCBI Taxonomy" id="553981"/>
    <lineage>
        <taxon>Bacteria</taxon>
        <taxon>Pseudomonadati</taxon>
        <taxon>Pseudomonadota</taxon>
        <taxon>Gammaproteobacteria</taxon>
        <taxon>Chromatiales</taxon>
        <taxon>Chromatiaceae</taxon>
        <taxon>Candidatus Nitrosacidococcus</taxon>
    </lineage>
</organism>
<gene>
    <name evidence="1" type="ORF">NSCAC_1370</name>
</gene>
<dbReference type="EMBL" id="LR778175">
    <property type="protein sequence ID" value="CAB1276835.1"/>
    <property type="molecule type" value="Genomic_DNA"/>
</dbReference>
<accession>A0A7G1QB88</accession>